<evidence type="ECO:0000259" key="2">
    <source>
        <dbReference type="Pfam" id="PF20434"/>
    </source>
</evidence>
<organism evidence="3 4">
    <name type="scientific">Sutcliffiella tianshenii</name>
    <dbReference type="NCBI Taxonomy" id="1463404"/>
    <lineage>
        <taxon>Bacteria</taxon>
        <taxon>Bacillati</taxon>
        <taxon>Bacillota</taxon>
        <taxon>Bacilli</taxon>
        <taxon>Bacillales</taxon>
        <taxon>Bacillaceae</taxon>
        <taxon>Sutcliffiella</taxon>
    </lineage>
</organism>
<dbReference type="InterPro" id="IPR049492">
    <property type="entry name" value="BD-FAE-like_dom"/>
</dbReference>
<gene>
    <name evidence="3" type="ORF">JOC95_002991</name>
</gene>
<proteinExistence type="predicted"/>
<dbReference type="InterPro" id="IPR050300">
    <property type="entry name" value="GDXG_lipolytic_enzyme"/>
</dbReference>
<protein>
    <submittedName>
        <fullName evidence="3">Acetyl esterase/lipase</fullName>
    </submittedName>
</protein>
<accession>A0ABS2P3C7</accession>
<dbReference type="SUPFAM" id="SSF53474">
    <property type="entry name" value="alpha/beta-Hydrolases"/>
    <property type="match status" value="1"/>
</dbReference>
<reference evidence="3 4" key="1">
    <citation type="submission" date="2021-01" db="EMBL/GenBank/DDBJ databases">
        <title>Genomic Encyclopedia of Type Strains, Phase IV (KMG-IV): sequencing the most valuable type-strain genomes for metagenomic binning, comparative biology and taxonomic classification.</title>
        <authorList>
            <person name="Goeker M."/>
        </authorList>
    </citation>
    <scope>NUCLEOTIDE SEQUENCE [LARGE SCALE GENOMIC DNA]</scope>
    <source>
        <strain evidence="3 4">DSM 25879</strain>
    </source>
</reference>
<dbReference type="InterPro" id="IPR029058">
    <property type="entry name" value="AB_hydrolase_fold"/>
</dbReference>
<comment type="caution">
    <text evidence="3">The sequence shown here is derived from an EMBL/GenBank/DDBJ whole genome shotgun (WGS) entry which is preliminary data.</text>
</comment>
<dbReference type="PANTHER" id="PTHR48081">
    <property type="entry name" value="AB HYDROLASE SUPERFAMILY PROTEIN C4A8.06C"/>
    <property type="match status" value="1"/>
</dbReference>
<sequence length="256" mass="28960">MENELKIYYGEHHSQFGILRVPENSDSCPVIVLIHGGFWQARYNLEENNPIAADLTKRGFATWNIEYRRVGEDREGWTSTFNDVIDAINHLSKISETYPIDLSKVTVIGHSAGGHLALWLGSRIRLSAIDGLFNELLVTVQKVISLAGVTDLVKMWEIHEQKKMKSHVAALLDGSPEEVSDRYKMTSPIELLPINVEQVLIHGESDLHVPADLSKDYYKFAVEKWENVKLVILPDIEHFKIIDPTSSAWTSVVESI</sequence>
<evidence type="ECO:0000313" key="3">
    <source>
        <dbReference type="EMBL" id="MBM7621118.1"/>
    </source>
</evidence>
<keyword evidence="1" id="KW-0378">Hydrolase</keyword>
<dbReference type="PANTHER" id="PTHR48081:SF13">
    <property type="entry name" value="ALPHA_BETA HYDROLASE"/>
    <property type="match status" value="1"/>
</dbReference>
<dbReference type="Gene3D" id="3.40.50.1820">
    <property type="entry name" value="alpha/beta hydrolase"/>
    <property type="match status" value="1"/>
</dbReference>
<feature type="domain" description="BD-FAE-like" evidence="2">
    <location>
        <begin position="22"/>
        <end position="217"/>
    </location>
</feature>
<dbReference type="EMBL" id="JAFBED010000006">
    <property type="protein sequence ID" value="MBM7621118.1"/>
    <property type="molecule type" value="Genomic_DNA"/>
</dbReference>
<name>A0ABS2P3C7_9BACI</name>
<dbReference type="Pfam" id="PF20434">
    <property type="entry name" value="BD-FAE"/>
    <property type="match status" value="1"/>
</dbReference>
<evidence type="ECO:0000313" key="4">
    <source>
        <dbReference type="Proteomes" id="UP000737402"/>
    </source>
</evidence>
<keyword evidence="4" id="KW-1185">Reference proteome</keyword>
<dbReference type="RefSeq" id="WP_204417768.1">
    <property type="nucleotide sequence ID" value="NZ_JAFBED010000006.1"/>
</dbReference>
<dbReference type="Proteomes" id="UP000737402">
    <property type="component" value="Unassembled WGS sequence"/>
</dbReference>
<evidence type="ECO:0000256" key="1">
    <source>
        <dbReference type="ARBA" id="ARBA00022801"/>
    </source>
</evidence>